<keyword evidence="1" id="KW-0675">Receptor</keyword>
<evidence type="ECO:0000313" key="3">
    <source>
        <dbReference type="RGD" id="61906"/>
    </source>
</evidence>
<accession>A6JAR2</accession>
<organism evidence="1 2">
    <name type="scientific">Rattus norvegicus</name>
    <name type="common">Rat</name>
    <dbReference type="NCBI Taxonomy" id="10116"/>
    <lineage>
        <taxon>Eukaryota</taxon>
        <taxon>Metazoa</taxon>
        <taxon>Chordata</taxon>
        <taxon>Craniata</taxon>
        <taxon>Vertebrata</taxon>
        <taxon>Euteleostomi</taxon>
        <taxon>Mammalia</taxon>
        <taxon>Eutheria</taxon>
        <taxon>Euarchontoglires</taxon>
        <taxon>Glires</taxon>
        <taxon>Rodentia</taxon>
        <taxon>Myomorpha</taxon>
        <taxon>Muroidea</taxon>
        <taxon>Muridae</taxon>
        <taxon>Murinae</taxon>
        <taxon>Rattus</taxon>
    </lineage>
</organism>
<name>A6JAR2_RAT</name>
<reference evidence="1 2" key="1">
    <citation type="submission" date="2005-09" db="EMBL/GenBank/DDBJ databases">
        <authorList>
            <person name="Mural R.J."/>
            <person name="Li P.W."/>
            <person name="Adams M.D."/>
            <person name="Amanatides P.G."/>
            <person name="Baden-Tillson H."/>
            <person name="Barnstead M."/>
            <person name="Chin S.H."/>
            <person name="Dew I."/>
            <person name="Evans C.A."/>
            <person name="Ferriera S."/>
            <person name="Flanigan M."/>
            <person name="Fosler C."/>
            <person name="Glodek A."/>
            <person name="Gu Z."/>
            <person name="Holt R.A."/>
            <person name="Jennings D."/>
            <person name="Kraft C.L."/>
            <person name="Lu F."/>
            <person name="Nguyen T."/>
            <person name="Nusskern D.R."/>
            <person name="Pfannkoch C.M."/>
            <person name="Sitter C."/>
            <person name="Sutton G.G."/>
            <person name="Venter J.C."/>
            <person name="Wang Z."/>
            <person name="Woodage T."/>
            <person name="Zheng X.H."/>
            <person name="Zhong F."/>
        </authorList>
    </citation>
    <scope>NUCLEOTIDE SEQUENCE [LARGE SCALE GENOMIC DNA]</scope>
    <source>
        <strain>BN</strain>
        <strain evidence="2">Sprague-Dawley</strain>
    </source>
</reference>
<sequence length="121" mass="13090">MVLPSPVPPPLHPLLRRRDRRLIHLQALKGPALPTSWVRQGDRNRGVGRCEGRVGRRWPLSFGSLFLPLPPDTSDSFLGACRPADLSLGVAALSSHPRFGTSHGLFPGCCFSLSLSLMASA</sequence>
<evidence type="ECO:0000313" key="1">
    <source>
        <dbReference type="EMBL" id="EDM07473.1"/>
    </source>
</evidence>
<proteinExistence type="predicted"/>
<dbReference type="EMBL" id="CH473979">
    <property type="protein sequence ID" value="EDM07473.1"/>
    <property type="molecule type" value="Genomic_DNA"/>
</dbReference>
<dbReference type="RGD" id="61906">
    <property type="gene designation" value="Nr1h2"/>
</dbReference>
<protein>
    <submittedName>
        <fullName evidence="1">Nuclear receptor subfamily 1, group H, member 2, isoform CRA_b</fullName>
    </submittedName>
</protein>
<gene>
    <name evidence="1 3" type="primary">Nr1h2</name>
    <name evidence="1" type="ORF">rCG_54656</name>
</gene>
<dbReference type="Proteomes" id="UP000234681">
    <property type="component" value="Chromosome 1"/>
</dbReference>
<dbReference type="AlphaFoldDB" id="A6JAR2"/>
<evidence type="ECO:0000313" key="2">
    <source>
        <dbReference type="Proteomes" id="UP000234681"/>
    </source>
</evidence>
<feature type="non-terminal residue" evidence="1">
    <location>
        <position position="121"/>
    </location>
</feature>